<protein>
    <submittedName>
        <fullName evidence="1">Uncharacterized protein</fullName>
    </submittedName>
</protein>
<name>A0A2P2PNS4_RHIMU</name>
<sequence>MDFQVQFRILLGTSRS</sequence>
<dbReference type="EMBL" id="GGEC01075894">
    <property type="protein sequence ID" value="MBX56378.1"/>
    <property type="molecule type" value="Transcribed_RNA"/>
</dbReference>
<reference evidence="1" key="1">
    <citation type="submission" date="2018-02" db="EMBL/GenBank/DDBJ databases">
        <title>Rhizophora mucronata_Transcriptome.</title>
        <authorList>
            <person name="Meera S.P."/>
            <person name="Sreeshan A."/>
            <person name="Augustine A."/>
        </authorList>
    </citation>
    <scope>NUCLEOTIDE SEQUENCE</scope>
    <source>
        <tissue evidence="1">Leaf</tissue>
    </source>
</reference>
<organism evidence="1">
    <name type="scientific">Rhizophora mucronata</name>
    <name type="common">Asiatic mangrove</name>
    <dbReference type="NCBI Taxonomy" id="61149"/>
    <lineage>
        <taxon>Eukaryota</taxon>
        <taxon>Viridiplantae</taxon>
        <taxon>Streptophyta</taxon>
        <taxon>Embryophyta</taxon>
        <taxon>Tracheophyta</taxon>
        <taxon>Spermatophyta</taxon>
        <taxon>Magnoliopsida</taxon>
        <taxon>eudicotyledons</taxon>
        <taxon>Gunneridae</taxon>
        <taxon>Pentapetalae</taxon>
        <taxon>rosids</taxon>
        <taxon>fabids</taxon>
        <taxon>Malpighiales</taxon>
        <taxon>Rhizophoraceae</taxon>
        <taxon>Rhizophora</taxon>
    </lineage>
</organism>
<accession>A0A2P2PNS4</accession>
<proteinExistence type="predicted"/>
<evidence type="ECO:0000313" key="1">
    <source>
        <dbReference type="EMBL" id="MBX56378.1"/>
    </source>
</evidence>
<dbReference type="AlphaFoldDB" id="A0A2P2PNS4"/>